<reference evidence="2" key="1">
    <citation type="submission" date="2009-10" db="EMBL/GenBank/DDBJ databases">
        <title>The genome sequence of Streptomyces sviceus strain ATCC 29083.</title>
        <authorList>
            <consortium name="The Broad Institute Genome Sequencing Platform"/>
            <consortium name="Broad Institute Microbial Sequencing Center"/>
            <person name="Fischbach M."/>
            <person name="Godfrey P."/>
            <person name="Ward D."/>
            <person name="Young S."/>
            <person name="Zeng Q."/>
            <person name="Koehrsen M."/>
            <person name="Alvarado L."/>
            <person name="Berlin A.M."/>
            <person name="Bochicchio J."/>
            <person name="Borenstein D."/>
            <person name="Chapman S.B."/>
            <person name="Chen Z."/>
            <person name="Engels R."/>
            <person name="Freedman E."/>
            <person name="Gellesch M."/>
            <person name="Goldberg J."/>
            <person name="Griggs A."/>
            <person name="Gujja S."/>
            <person name="Heilman E.R."/>
            <person name="Heiman D.I."/>
            <person name="Hepburn T.A."/>
            <person name="Howarth C."/>
            <person name="Jen D."/>
            <person name="Larson L."/>
            <person name="Lewis B."/>
            <person name="Mehta T."/>
            <person name="Park D."/>
            <person name="Pearson M."/>
            <person name="Richards J."/>
            <person name="Roberts A."/>
            <person name="Saif S."/>
            <person name="Shea T.D."/>
            <person name="Shenoy N."/>
            <person name="Sisk P."/>
            <person name="Stolte C."/>
            <person name="Sykes S.N."/>
            <person name="Thomson T."/>
            <person name="Walk T."/>
            <person name="White J."/>
            <person name="Yandava C."/>
            <person name="Straight P."/>
            <person name="Clardy J."/>
            <person name="Hung D."/>
            <person name="Kolter R."/>
            <person name="Mekalanos J."/>
            <person name="Walker S."/>
            <person name="Walsh C.T."/>
            <person name="Wieland-Brown L.C."/>
            <person name="Haas B."/>
            <person name="Nusbaum C."/>
            <person name="Birren B."/>
        </authorList>
    </citation>
    <scope>NUCLEOTIDE SEQUENCE [LARGE SCALE GENOMIC DNA]</scope>
    <source>
        <strain evidence="2">ATCC 29083</strain>
    </source>
</reference>
<evidence type="ECO:0000313" key="3">
    <source>
        <dbReference type="Proteomes" id="UP000002785"/>
    </source>
</evidence>
<sequence>MRRKGISSSRNRRGAHGGSLRGVMEGGWRHGHRHHPGGVRGPVRRVSRVRREQEAARQAGQGAPRGPVPGAPGQLVGRRLDGCRLLVRVVGRKLRGSQRGPRRRAPRWALLRWRALLRRWVVLWWRVVLRRRGRMRGRQLTRGS</sequence>
<protein>
    <submittedName>
        <fullName evidence="2">Uncharacterized protein</fullName>
    </submittedName>
</protein>
<dbReference type="AlphaFoldDB" id="B5HY94"/>
<feature type="region of interest" description="Disordered" evidence="1">
    <location>
        <begin position="1"/>
        <end position="76"/>
    </location>
</feature>
<gene>
    <name evidence="2" type="ORF">SSEG_04379</name>
</gene>
<feature type="compositionally biased region" description="Basic residues" evidence="1">
    <location>
        <begin position="29"/>
        <end position="48"/>
    </location>
</feature>
<evidence type="ECO:0000313" key="2">
    <source>
        <dbReference type="EMBL" id="EDY57799.1"/>
    </source>
</evidence>
<proteinExistence type="predicted"/>
<dbReference type="HOGENOM" id="CLU_1795453_0_0_11"/>
<name>B5HY94_STRX2</name>
<dbReference type="Proteomes" id="UP000002785">
    <property type="component" value="Chromosome"/>
</dbReference>
<evidence type="ECO:0000256" key="1">
    <source>
        <dbReference type="SAM" id="MobiDB-lite"/>
    </source>
</evidence>
<dbReference type="EMBL" id="CM000951">
    <property type="protein sequence ID" value="EDY57799.1"/>
    <property type="molecule type" value="Genomic_DNA"/>
</dbReference>
<keyword evidence="3" id="KW-1185">Reference proteome</keyword>
<feature type="compositionally biased region" description="Basic residues" evidence="1">
    <location>
        <begin position="1"/>
        <end position="15"/>
    </location>
</feature>
<feature type="compositionally biased region" description="Low complexity" evidence="1">
    <location>
        <begin position="56"/>
        <end position="65"/>
    </location>
</feature>
<accession>B5HY94</accession>
<organism evidence="2 3">
    <name type="scientific">Streptomyces sviceus (strain ATCC 29083 / DSM 924 / JCM 4929 / NBRC 13980 / NCIMB 11184 / NRRL 5439 / UC 5370)</name>
    <dbReference type="NCBI Taxonomy" id="463191"/>
    <lineage>
        <taxon>Bacteria</taxon>
        <taxon>Bacillati</taxon>
        <taxon>Actinomycetota</taxon>
        <taxon>Actinomycetes</taxon>
        <taxon>Kitasatosporales</taxon>
        <taxon>Streptomycetaceae</taxon>
        <taxon>Streptomyces</taxon>
    </lineage>
</organism>